<accession>A0ACC1CZM4</accession>
<dbReference type="EMBL" id="CM034398">
    <property type="protein sequence ID" value="KAJ0177093.1"/>
    <property type="molecule type" value="Genomic_DNA"/>
</dbReference>
<evidence type="ECO:0000313" key="1">
    <source>
        <dbReference type="EMBL" id="KAJ0177093.1"/>
    </source>
</evidence>
<organism evidence="1 2">
    <name type="scientific">Dendrolimus kikuchii</name>
    <dbReference type="NCBI Taxonomy" id="765133"/>
    <lineage>
        <taxon>Eukaryota</taxon>
        <taxon>Metazoa</taxon>
        <taxon>Ecdysozoa</taxon>
        <taxon>Arthropoda</taxon>
        <taxon>Hexapoda</taxon>
        <taxon>Insecta</taxon>
        <taxon>Pterygota</taxon>
        <taxon>Neoptera</taxon>
        <taxon>Endopterygota</taxon>
        <taxon>Lepidoptera</taxon>
        <taxon>Glossata</taxon>
        <taxon>Ditrysia</taxon>
        <taxon>Bombycoidea</taxon>
        <taxon>Lasiocampidae</taxon>
        <taxon>Dendrolimus</taxon>
    </lineage>
</organism>
<keyword evidence="2" id="KW-1185">Reference proteome</keyword>
<name>A0ACC1CZM4_9NEOP</name>
<gene>
    <name evidence="1" type="ORF">K1T71_007102</name>
</gene>
<proteinExistence type="predicted"/>
<sequence>MSVQTNRKVQYLAGICAALSFMFTGATLAWSSPAIPKFKRGEANIQITESEISWVVSLHNAGALVGCYIGQVLNERVGRRRTIFGSSIPGLLGASIMMFTTSPILMSVARFFMGLTTGITAVVTMIYVTEIADKEIRGSLGMTVQVMNNLGSLMIYGIGPFVSYMALNSIVLSIPIIYLLACLWIPESPYYHLKDERVEAARKEFIKLKGTTDEKWVDEQLGIIRSHVRESMENKTSFWELVTNIKYRKSIYIVTGLKILQYMTGILVVQSYLEDIFRQSSTISGPLASIIYGLVQIIAGILATFLTRWLPRRILMLVSCCGVSICMTLIGLYFYLQDSVKVDVETLKSLAPLPLVGILGFNILYANGMGNLPYVMQAELFPVNVKAVASSTATMLACILGFVVTKCYQNVKEMFGHYSVFWSFALIGYIGVFFIYFFVPETKDKTLEEVQDNMEMLPEQEALSKAISINENV</sequence>
<protein>
    <submittedName>
        <fullName evidence="1">Uncharacterized protein</fullName>
    </submittedName>
</protein>
<reference evidence="1 2" key="1">
    <citation type="journal article" date="2021" name="Front. Genet.">
        <title>Chromosome-Level Genome Assembly Reveals Significant Gene Expansion in the Toll and IMD Signaling Pathways of Dendrolimus kikuchii.</title>
        <authorList>
            <person name="Zhou J."/>
            <person name="Wu P."/>
            <person name="Xiong Z."/>
            <person name="Liu N."/>
            <person name="Zhao N."/>
            <person name="Ji M."/>
            <person name="Qiu Y."/>
            <person name="Yang B."/>
        </authorList>
    </citation>
    <scope>NUCLEOTIDE SEQUENCE [LARGE SCALE GENOMIC DNA]</scope>
    <source>
        <strain evidence="1">Ann1</strain>
    </source>
</reference>
<evidence type="ECO:0000313" key="2">
    <source>
        <dbReference type="Proteomes" id="UP000824533"/>
    </source>
</evidence>
<dbReference type="Proteomes" id="UP000824533">
    <property type="component" value="Linkage Group LG12"/>
</dbReference>
<comment type="caution">
    <text evidence="1">The sequence shown here is derived from an EMBL/GenBank/DDBJ whole genome shotgun (WGS) entry which is preliminary data.</text>
</comment>